<sequence length="405" mass="45040">MESPVTINTVEIKEGEFTDENGETTTEEYVEIPDPITGGTVNITNTGKIGCDCDNEARHVTNEIGQLVTDPTTQQGCLLTMADARLLKRKDPNGKKTATVILGKVISAGNENMPPSDTGTVVMNPDGSYAVANQAGEFGGWLHVDPLVQNSGMYQHYMQSPLQENIFKVPFDSCKTQDFEHPIVIRAQMGSLMNFYMKQTMKGGPLSWLAVYYKSMMYFGGYDCPKYEEPGYGNIPNSIGMAWCDWNPETYQMEAVFQIYAHDGQPGLMEQDDSLKGTAGWDITPNIPDLCSPSKDYGKKCQYKYRVSCNPIATRRRLREESKGEEPPEGSTQRETSRFLFAKNLIDKCPGLVKEGRVFENFKFGGTGKGYTRAIPVHARGKEPTYPAKIARHLLGDETALPKKE</sequence>
<accession>A0A7S4I2E4</accession>
<name>A0A7S4I2E4_9STRA</name>
<proteinExistence type="predicted"/>
<protein>
    <submittedName>
        <fullName evidence="2">Uncharacterized protein</fullName>
    </submittedName>
</protein>
<dbReference type="EMBL" id="HBKQ01009911">
    <property type="protein sequence ID" value="CAE2216575.1"/>
    <property type="molecule type" value="Transcribed_RNA"/>
</dbReference>
<organism evidence="2">
    <name type="scientific">Odontella aurita</name>
    <dbReference type="NCBI Taxonomy" id="265563"/>
    <lineage>
        <taxon>Eukaryota</taxon>
        <taxon>Sar</taxon>
        <taxon>Stramenopiles</taxon>
        <taxon>Ochrophyta</taxon>
        <taxon>Bacillariophyta</taxon>
        <taxon>Mediophyceae</taxon>
        <taxon>Biddulphiophycidae</taxon>
        <taxon>Eupodiscales</taxon>
        <taxon>Odontellaceae</taxon>
        <taxon>Odontella</taxon>
    </lineage>
</organism>
<evidence type="ECO:0000313" key="2">
    <source>
        <dbReference type="EMBL" id="CAE2216575.1"/>
    </source>
</evidence>
<feature type="region of interest" description="Disordered" evidence="1">
    <location>
        <begin position="317"/>
        <end position="336"/>
    </location>
</feature>
<evidence type="ECO:0000256" key="1">
    <source>
        <dbReference type="SAM" id="MobiDB-lite"/>
    </source>
</evidence>
<reference evidence="2" key="1">
    <citation type="submission" date="2021-01" db="EMBL/GenBank/DDBJ databases">
        <authorList>
            <person name="Corre E."/>
            <person name="Pelletier E."/>
            <person name="Niang G."/>
            <person name="Scheremetjew M."/>
            <person name="Finn R."/>
            <person name="Kale V."/>
            <person name="Holt S."/>
            <person name="Cochrane G."/>
            <person name="Meng A."/>
            <person name="Brown T."/>
            <person name="Cohen L."/>
        </authorList>
    </citation>
    <scope>NUCLEOTIDE SEQUENCE</scope>
    <source>
        <strain evidence="2">Isolate 1302-5</strain>
    </source>
</reference>
<dbReference type="AlphaFoldDB" id="A0A7S4I2E4"/>
<gene>
    <name evidence="2" type="ORF">OAUR00152_LOCUS6683</name>
</gene>